<dbReference type="AlphaFoldDB" id="A0A3E2U2U6"/>
<gene>
    <name evidence="1" type="ORF">DWZ25_01735</name>
</gene>
<dbReference type="EMBL" id="QVES01000001">
    <property type="protein sequence ID" value="RGB90543.1"/>
    <property type="molecule type" value="Genomic_DNA"/>
</dbReference>
<sequence length="94" mass="10855">MHWQVLSVGQLKRQRNFRQAAEKNTQKISHFNVIKHWTKDENSGKLFTGKKIGMCQLSKDCSAGLFYIENVEPFASLTNSIADSLRRWKAFVIP</sequence>
<accession>A0A3E2U2U6</accession>
<protein>
    <submittedName>
        <fullName evidence="1">Uncharacterized protein</fullName>
    </submittedName>
</protein>
<evidence type="ECO:0000313" key="2">
    <source>
        <dbReference type="Proteomes" id="UP000260782"/>
    </source>
</evidence>
<reference evidence="1 2" key="1">
    <citation type="submission" date="2018-08" db="EMBL/GenBank/DDBJ databases">
        <title>A genome reference for cultivated species of the human gut microbiota.</title>
        <authorList>
            <person name="Zou Y."/>
            <person name="Xue W."/>
            <person name="Luo G."/>
        </authorList>
    </citation>
    <scope>NUCLEOTIDE SEQUENCE [LARGE SCALE GENOMIC DNA]</scope>
    <source>
        <strain evidence="1 2">AF31-14AC</strain>
    </source>
</reference>
<proteinExistence type="predicted"/>
<comment type="caution">
    <text evidence="1">The sequence shown here is derived from an EMBL/GenBank/DDBJ whole genome shotgun (WGS) entry which is preliminary data.</text>
</comment>
<organism evidence="1 2">
    <name type="scientific">Faecalibacterium prausnitzii</name>
    <dbReference type="NCBI Taxonomy" id="853"/>
    <lineage>
        <taxon>Bacteria</taxon>
        <taxon>Bacillati</taxon>
        <taxon>Bacillota</taxon>
        <taxon>Clostridia</taxon>
        <taxon>Eubacteriales</taxon>
        <taxon>Oscillospiraceae</taxon>
        <taxon>Faecalibacterium</taxon>
    </lineage>
</organism>
<dbReference type="Proteomes" id="UP000260782">
    <property type="component" value="Unassembled WGS sequence"/>
</dbReference>
<evidence type="ECO:0000313" key="1">
    <source>
        <dbReference type="EMBL" id="RGB90543.1"/>
    </source>
</evidence>
<name>A0A3E2U2U6_9FIRM</name>